<accession>S7ZQD7</accession>
<evidence type="ECO:0000313" key="1">
    <source>
        <dbReference type="EMBL" id="EPS32940.1"/>
    </source>
</evidence>
<proteinExistence type="predicted"/>
<protein>
    <submittedName>
        <fullName evidence="1">Uncharacterized protein</fullName>
    </submittedName>
</protein>
<sequence>MVEDLSRVRIKALACLSYVLPPCISVGTSHVMLGIADLGNKKSELNCDPGHVKEYLVRLAVWSRYSHGGDAE</sequence>
<dbReference type="HOGENOM" id="CLU_2722999_0_0_1"/>
<evidence type="ECO:0000313" key="2">
    <source>
        <dbReference type="Proteomes" id="UP000019376"/>
    </source>
</evidence>
<dbReference type="Proteomes" id="UP000019376">
    <property type="component" value="Unassembled WGS sequence"/>
</dbReference>
<name>S7ZQD7_PENO1</name>
<gene>
    <name evidence="1" type="ORF">PDE_07901</name>
</gene>
<organism evidence="1 2">
    <name type="scientific">Penicillium oxalicum (strain 114-2 / CGMCC 5302)</name>
    <name type="common">Penicillium decumbens</name>
    <dbReference type="NCBI Taxonomy" id="933388"/>
    <lineage>
        <taxon>Eukaryota</taxon>
        <taxon>Fungi</taxon>
        <taxon>Dikarya</taxon>
        <taxon>Ascomycota</taxon>
        <taxon>Pezizomycotina</taxon>
        <taxon>Eurotiomycetes</taxon>
        <taxon>Eurotiomycetidae</taxon>
        <taxon>Eurotiales</taxon>
        <taxon>Aspergillaceae</taxon>
        <taxon>Penicillium</taxon>
    </lineage>
</organism>
<dbReference type="AlphaFoldDB" id="S7ZQD7"/>
<reference evidence="1 2" key="1">
    <citation type="journal article" date="2013" name="PLoS ONE">
        <title>Genomic and secretomic analyses reveal unique features of the lignocellulolytic enzyme system of Penicillium decumbens.</title>
        <authorList>
            <person name="Liu G."/>
            <person name="Zhang L."/>
            <person name="Wei X."/>
            <person name="Zou G."/>
            <person name="Qin Y."/>
            <person name="Ma L."/>
            <person name="Li J."/>
            <person name="Zheng H."/>
            <person name="Wang S."/>
            <person name="Wang C."/>
            <person name="Xun L."/>
            <person name="Zhao G.-P."/>
            <person name="Zhou Z."/>
            <person name="Qu Y."/>
        </authorList>
    </citation>
    <scope>NUCLEOTIDE SEQUENCE [LARGE SCALE GENOMIC DNA]</scope>
    <source>
        <strain evidence="2">114-2 / CGMCC 5302</strain>
    </source>
</reference>
<keyword evidence="2" id="KW-1185">Reference proteome</keyword>
<dbReference type="EMBL" id="KB644414">
    <property type="protein sequence ID" value="EPS32940.1"/>
    <property type="molecule type" value="Genomic_DNA"/>
</dbReference>